<gene>
    <name evidence="2" type="ORF">EHV23_02610</name>
</gene>
<dbReference type="EMBL" id="RRUE01000001">
    <property type="protein sequence ID" value="RRN45154.1"/>
    <property type="molecule type" value="Genomic_DNA"/>
</dbReference>
<accession>A0A3R8MU00</accession>
<keyword evidence="3" id="KW-1185">Reference proteome</keyword>
<evidence type="ECO:0008006" key="4">
    <source>
        <dbReference type="Google" id="ProtNLM"/>
    </source>
</evidence>
<evidence type="ECO:0000313" key="2">
    <source>
        <dbReference type="EMBL" id="RRN45154.1"/>
    </source>
</evidence>
<dbReference type="RefSeq" id="WP_125094585.1">
    <property type="nucleotide sequence ID" value="NZ_RRUE01000001.1"/>
</dbReference>
<dbReference type="AlphaFoldDB" id="A0A3R8MU00"/>
<feature type="region of interest" description="Disordered" evidence="1">
    <location>
        <begin position="1"/>
        <end position="26"/>
    </location>
</feature>
<name>A0A3R8MU00_9BURK</name>
<dbReference type="OrthoDB" id="932587at2"/>
<evidence type="ECO:0000313" key="3">
    <source>
        <dbReference type="Proteomes" id="UP000270261"/>
    </source>
</evidence>
<reference evidence="2 3" key="1">
    <citation type="submission" date="2018-11" db="EMBL/GenBank/DDBJ databases">
        <title>Genome sequencing of Lautropia sp. KCOM 2505 (= ChDC F240).</title>
        <authorList>
            <person name="Kook J.-K."/>
            <person name="Park S.-N."/>
            <person name="Lim Y.K."/>
        </authorList>
    </citation>
    <scope>NUCLEOTIDE SEQUENCE [LARGE SCALE GENOMIC DNA]</scope>
    <source>
        <strain evidence="2 3">KCOM 2505</strain>
    </source>
</reference>
<dbReference type="PANTHER" id="PTHR35586:SF1">
    <property type="entry name" value="SLL1691 PROTEIN"/>
    <property type="match status" value="1"/>
</dbReference>
<comment type="caution">
    <text evidence="2">The sequence shown here is derived from an EMBL/GenBank/DDBJ whole genome shotgun (WGS) entry which is preliminary data.</text>
</comment>
<organism evidence="2 3">
    <name type="scientific">Lautropia dentalis</name>
    <dbReference type="NCBI Taxonomy" id="2490857"/>
    <lineage>
        <taxon>Bacteria</taxon>
        <taxon>Pseudomonadati</taxon>
        <taxon>Pseudomonadota</taxon>
        <taxon>Betaproteobacteria</taxon>
        <taxon>Burkholderiales</taxon>
        <taxon>Burkholderiaceae</taxon>
        <taxon>Lautropia</taxon>
    </lineage>
</organism>
<dbReference type="Proteomes" id="UP000270261">
    <property type="component" value="Unassembled WGS sequence"/>
</dbReference>
<dbReference type="PANTHER" id="PTHR35586">
    <property type="entry name" value="SLL1691 PROTEIN"/>
    <property type="match status" value="1"/>
</dbReference>
<proteinExistence type="predicted"/>
<protein>
    <recommendedName>
        <fullName evidence="4">DUF4351 domain-containing protein</fullName>
    </recommendedName>
</protein>
<evidence type="ECO:0000256" key="1">
    <source>
        <dbReference type="SAM" id="MobiDB-lite"/>
    </source>
</evidence>
<sequence length="333" mass="37991">MNASKDSNIPMDPGTSPGPGAPPPPINHDWIFKNLVQDYPQAALAFFAADEHIGLDDDIEITFLGQEPPETDMTEGKLILDMPIRVRWRDGSREDLIILLEEETVPSRFNPERLLGYTVRMMRREQTRRIVQIVISVKRGTMEESLTLGGDHVTTLQFGFLRCHLPALRAADYTHSPNIAVRILTALMDYPSTPEDRVRVYGQAWQGLLELEPDPDQLVKYLGIIHTYLKLDTTEQQLYARLYPQEKRHMNQLAESWIEKGWQKGRQEGILLGEQAGKLSGRQETLAEQLAERFGPLDEAVTQRLASASLDELKHWSRRILSAQTLDEVFRLQ</sequence>